<dbReference type="RefSeq" id="WP_284359637.1">
    <property type="nucleotide sequence ID" value="NZ_BPFZ01000005.1"/>
</dbReference>
<evidence type="ECO:0000256" key="2">
    <source>
        <dbReference type="ARBA" id="ARBA00008681"/>
    </source>
</evidence>
<feature type="chain" id="PRO_5045079796" description="17 kDa surface antigen" evidence="6">
    <location>
        <begin position="22"/>
        <end position="173"/>
    </location>
</feature>
<comment type="caution">
    <text evidence="8">The sequence shown here is derived from an EMBL/GenBank/DDBJ whole genome shotgun (WGS) entry which is preliminary data.</text>
</comment>
<evidence type="ECO:0000256" key="6">
    <source>
        <dbReference type="SAM" id="SignalP"/>
    </source>
</evidence>
<accession>A0ABQ4PV92</accession>
<dbReference type="EMBL" id="BPFZ01000005">
    <property type="protein sequence ID" value="GIU66947.1"/>
    <property type="molecule type" value="Genomic_DNA"/>
</dbReference>
<evidence type="ECO:0000313" key="8">
    <source>
        <dbReference type="EMBL" id="GIU66947.1"/>
    </source>
</evidence>
<comment type="subcellular location">
    <subcellularLocation>
        <location evidence="1">Cell outer membrane</location>
        <topology evidence="1">Lipid-anchor</topology>
    </subcellularLocation>
</comment>
<name>A0ABQ4PV92_9PROT</name>
<proteinExistence type="inferred from homology"/>
<evidence type="ECO:0000256" key="3">
    <source>
        <dbReference type="ARBA" id="ARBA00015281"/>
    </source>
</evidence>
<organism evidence="8 9">
    <name type="scientific">Candidatus Phycosocius spiralis</name>
    <dbReference type="NCBI Taxonomy" id="2815099"/>
    <lineage>
        <taxon>Bacteria</taxon>
        <taxon>Pseudomonadati</taxon>
        <taxon>Pseudomonadota</taxon>
        <taxon>Alphaproteobacteria</taxon>
        <taxon>Caulobacterales</taxon>
        <taxon>Caulobacterales incertae sedis</taxon>
        <taxon>Candidatus Phycosocius</taxon>
    </lineage>
</organism>
<feature type="domain" description="Glycine zipper 2TM" evidence="7">
    <location>
        <begin position="46"/>
        <end position="86"/>
    </location>
</feature>
<gene>
    <name evidence="8" type="ORF">PsB1_1101</name>
</gene>
<feature type="region of interest" description="Disordered" evidence="5">
    <location>
        <begin position="96"/>
        <end position="118"/>
    </location>
</feature>
<keyword evidence="4" id="KW-0449">Lipoprotein</keyword>
<keyword evidence="6" id="KW-0732">Signal</keyword>
<evidence type="ECO:0000256" key="1">
    <source>
        <dbReference type="ARBA" id="ARBA00004459"/>
    </source>
</evidence>
<evidence type="ECO:0000259" key="7">
    <source>
        <dbReference type="Pfam" id="PF05433"/>
    </source>
</evidence>
<dbReference type="Proteomes" id="UP001161064">
    <property type="component" value="Unassembled WGS sequence"/>
</dbReference>
<feature type="signal peptide" evidence="6">
    <location>
        <begin position="1"/>
        <end position="21"/>
    </location>
</feature>
<dbReference type="Pfam" id="PF05433">
    <property type="entry name" value="Rick_17kDa_Anti"/>
    <property type="match status" value="1"/>
</dbReference>
<sequence length="173" mass="18589">MRTLIFSSLAATMVFVAPAIAAAQTYDAGDVTQECQQSVNNSGLAGGTIGAIAGAVIGKQLAARNARKEGQVLGALVGAVAGSQIGKARVACDDNAYRPSEAEEQPSDYRRNSFNGPYHRERAYPTTYIVPPPVLIQKECGWGEATLRRPDGSFERNSVWMCRENLGPWSIRN</sequence>
<dbReference type="InterPro" id="IPR008816">
    <property type="entry name" value="Gly_zipper_2TM_dom"/>
</dbReference>
<keyword evidence="9" id="KW-1185">Reference proteome</keyword>
<evidence type="ECO:0000256" key="5">
    <source>
        <dbReference type="SAM" id="MobiDB-lite"/>
    </source>
</evidence>
<reference evidence="8" key="2">
    <citation type="journal article" date="2023" name="ISME Commun">
        <title>Characterization of a bloom-associated alphaproteobacterial lineage, 'Candidatus Phycosocius': insights into freshwater algal-bacterial interactions.</title>
        <authorList>
            <person name="Tanabe Y."/>
            <person name="Yamaguchi H."/>
            <person name="Yoshida M."/>
            <person name="Kai A."/>
            <person name="Okazaki Y."/>
        </authorList>
    </citation>
    <scope>NUCLEOTIDE SEQUENCE</scope>
    <source>
        <strain evidence="8">BOTRYCO-1</strain>
    </source>
</reference>
<comment type="similarity">
    <text evidence="2">Belongs to the rickettsiale 17 kDa surface antigen family.</text>
</comment>
<evidence type="ECO:0000256" key="4">
    <source>
        <dbReference type="ARBA" id="ARBA00023288"/>
    </source>
</evidence>
<evidence type="ECO:0000313" key="9">
    <source>
        <dbReference type="Proteomes" id="UP001161064"/>
    </source>
</evidence>
<reference evidence="8" key="1">
    <citation type="submission" date="2021-05" db="EMBL/GenBank/DDBJ databases">
        <authorList>
            <person name="Tanabe Y."/>
        </authorList>
    </citation>
    <scope>NUCLEOTIDE SEQUENCE</scope>
    <source>
        <strain evidence="8">BOTRYCO-1</strain>
    </source>
</reference>
<protein>
    <recommendedName>
        <fullName evidence="3">17 kDa surface antigen</fullName>
    </recommendedName>
</protein>